<reference evidence="2" key="1">
    <citation type="submission" date="2015-11" db="EMBL/GenBank/DDBJ databases">
        <title>Genomic diversity of Staphylococcus saprophyticus strains from urinary tract infections, animal surfaces, and fermented foods.</title>
        <authorList>
            <person name="Wolfe B.E."/>
        </authorList>
    </citation>
    <scope>NUCLEOTIDE SEQUENCE [LARGE SCALE GENOMIC DNA]</scope>
    <source>
        <strain evidence="2">738_7</strain>
    </source>
</reference>
<gene>
    <name evidence="1" type="ORF">ASS94_11605</name>
</gene>
<name>A0AAP7LSZ9_9STAP</name>
<protein>
    <submittedName>
        <fullName evidence="1">Uncharacterized protein</fullName>
    </submittedName>
</protein>
<evidence type="ECO:0000313" key="1">
    <source>
        <dbReference type="EMBL" id="OEK52292.1"/>
    </source>
</evidence>
<comment type="caution">
    <text evidence="1">The sequence shown here is derived from an EMBL/GenBank/DDBJ whole genome shotgun (WGS) entry which is preliminary data.</text>
</comment>
<dbReference type="GeneID" id="69846291"/>
<evidence type="ECO:0000313" key="2">
    <source>
        <dbReference type="Proteomes" id="UP000095464"/>
    </source>
</evidence>
<organism evidence="1 2">
    <name type="scientific">Staphylococcus equorum</name>
    <dbReference type="NCBI Taxonomy" id="246432"/>
    <lineage>
        <taxon>Bacteria</taxon>
        <taxon>Bacillati</taxon>
        <taxon>Bacillota</taxon>
        <taxon>Bacilli</taxon>
        <taxon>Bacillales</taxon>
        <taxon>Staphylococcaceae</taxon>
        <taxon>Staphylococcus</taxon>
    </lineage>
</organism>
<dbReference type="AlphaFoldDB" id="A0AAP7LSZ9"/>
<dbReference type="EMBL" id="LNPX01000050">
    <property type="protein sequence ID" value="OEK52292.1"/>
    <property type="molecule type" value="Genomic_DNA"/>
</dbReference>
<dbReference type="Proteomes" id="UP000095464">
    <property type="component" value="Unassembled WGS sequence"/>
</dbReference>
<accession>A0AAP7LSZ9</accession>
<proteinExistence type="predicted"/>
<dbReference type="RefSeq" id="WP_021338633.1">
    <property type="nucleotide sequence ID" value="NZ_CP013980.1"/>
</dbReference>
<sequence length="74" mass="8592">MSCKRHYLYSRRWSKLFTFTVKRDVDNDYEGGVSSIIVDKFKVGKFISRDSEIYGGSFFLKSIITTLRQKGING</sequence>